<evidence type="ECO:0000259" key="2">
    <source>
        <dbReference type="Pfam" id="PF04273"/>
    </source>
</evidence>
<sequence>MADIRQVSERFWVAPQIQLQDFPQLATQGFQHIINNRPDGESPDQPTSAASAAAAQAAGMTYLHAPFVGHPTADAVRAVLNASGKTLAYCRSGTRSVTAWAMSEASQGEEAQFIVEAASDAGYNLASMSNLLKQLGAK</sequence>
<accession>A0A258D2C0</accession>
<evidence type="ECO:0000313" key="4">
    <source>
        <dbReference type="Proteomes" id="UP000215616"/>
    </source>
</evidence>
<dbReference type="InterPro" id="IPR029021">
    <property type="entry name" value="Prot-tyrosine_phosphatase-like"/>
</dbReference>
<proteinExistence type="predicted"/>
<comment type="caution">
    <text evidence="3">The sequence shown here is derived from an EMBL/GenBank/DDBJ whole genome shotgun (WGS) entry which is preliminary data.</text>
</comment>
<dbReference type="NCBIfam" id="TIGR01244">
    <property type="entry name" value="TIGR01244 family sulfur transferase"/>
    <property type="match status" value="1"/>
</dbReference>
<evidence type="ECO:0000256" key="1">
    <source>
        <dbReference type="SAM" id="MobiDB-lite"/>
    </source>
</evidence>
<dbReference type="EMBL" id="NCDQ01000223">
    <property type="protein sequence ID" value="OYX01784.1"/>
    <property type="molecule type" value="Genomic_DNA"/>
</dbReference>
<feature type="region of interest" description="Disordered" evidence="1">
    <location>
        <begin position="34"/>
        <end position="53"/>
    </location>
</feature>
<organism evidence="3 4">
    <name type="scientific">Caulobacter vibrioides</name>
    <name type="common">Caulobacter crescentus</name>
    <dbReference type="NCBI Taxonomy" id="155892"/>
    <lineage>
        <taxon>Bacteria</taxon>
        <taxon>Pseudomonadati</taxon>
        <taxon>Pseudomonadota</taxon>
        <taxon>Alphaproteobacteria</taxon>
        <taxon>Caulobacterales</taxon>
        <taxon>Caulobacteraceae</taxon>
        <taxon>Caulobacter</taxon>
    </lineage>
</organism>
<reference evidence="3 4" key="1">
    <citation type="submission" date="2017-03" db="EMBL/GenBank/DDBJ databases">
        <title>Lifting the veil on microbial sulfur biogeochemistry in mining wastewaters.</title>
        <authorList>
            <person name="Kantor R.S."/>
            <person name="Colenbrander Nelson T."/>
            <person name="Marshall S."/>
            <person name="Bennett D."/>
            <person name="Apte S."/>
            <person name="Camacho D."/>
            <person name="Thomas B.C."/>
            <person name="Warren L.A."/>
            <person name="Banfield J.F."/>
        </authorList>
    </citation>
    <scope>NUCLEOTIDE SEQUENCE [LARGE SCALE GENOMIC DNA]</scope>
    <source>
        <strain evidence="3">32-67-7</strain>
    </source>
</reference>
<evidence type="ECO:0000313" key="3">
    <source>
        <dbReference type="EMBL" id="OYX01784.1"/>
    </source>
</evidence>
<dbReference type="InterPro" id="IPR005939">
    <property type="entry name" value="BLH_phosphatase-like"/>
</dbReference>
<dbReference type="AlphaFoldDB" id="A0A258D2C0"/>
<feature type="domain" description="Beta-lactamase hydrolase-like protein phosphatase-like" evidence="2">
    <location>
        <begin position="3"/>
        <end position="106"/>
    </location>
</feature>
<gene>
    <name evidence="3" type="ORF">B7Z12_13425</name>
</gene>
<dbReference type="SUPFAM" id="SSF52799">
    <property type="entry name" value="(Phosphotyrosine protein) phosphatases II"/>
    <property type="match status" value="1"/>
</dbReference>
<protein>
    <submittedName>
        <fullName evidence="3">TIGR01244 family protein</fullName>
    </submittedName>
</protein>
<dbReference type="Pfam" id="PF04273">
    <property type="entry name" value="BLH_phosphatase"/>
    <property type="match status" value="1"/>
</dbReference>
<dbReference type="Proteomes" id="UP000215616">
    <property type="component" value="Unassembled WGS sequence"/>
</dbReference>
<dbReference type="GO" id="GO:0016787">
    <property type="term" value="F:hydrolase activity"/>
    <property type="evidence" value="ECO:0007669"/>
    <property type="project" value="InterPro"/>
</dbReference>
<dbReference type="Gene3D" id="3.90.190.10">
    <property type="entry name" value="Protein tyrosine phosphatase superfamily"/>
    <property type="match status" value="1"/>
</dbReference>
<name>A0A258D2C0_CAUVI</name>